<organism evidence="2 3">
    <name type="scientific">Candidatus Methanofastidiosum methylothiophilum</name>
    <dbReference type="NCBI Taxonomy" id="1705564"/>
    <lineage>
        <taxon>Archaea</taxon>
        <taxon>Methanobacteriati</taxon>
        <taxon>Methanobacteriota</taxon>
        <taxon>Stenosarchaea group</taxon>
        <taxon>Candidatus Methanofastidiosia</taxon>
        <taxon>Candidatus Methanofastidiosales</taxon>
        <taxon>Candidatus Methanofastidiosaceae</taxon>
        <taxon>Candidatus Methanofastidiosum</taxon>
    </lineage>
</organism>
<dbReference type="EMBL" id="LNGD01000035">
    <property type="protein sequence ID" value="KYC52302.1"/>
    <property type="molecule type" value="Genomic_DNA"/>
</dbReference>
<comment type="caution">
    <text evidence="2">The sequence shown here is derived from an EMBL/GenBank/DDBJ whole genome shotgun (WGS) entry which is preliminary data.</text>
</comment>
<protein>
    <recommendedName>
        <fullName evidence="4">CARDB domain-containing protein</fullName>
    </recommendedName>
</protein>
<dbReference type="AlphaFoldDB" id="A0A150J533"/>
<reference evidence="2 3" key="1">
    <citation type="journal article" date="2016" name="ISME J.">
        <title>Chasing the elusive Euryarchaeota class WSA2: genomes reveal a uniquely fastidious methyl-reducing methanogen.</title>
        <authorList>
            <person name="Nobu M.K."/>
            <person name="Narihiro T."/>
            <person name="Kuroda K."/>
            <person name="Mei R."/>
            <person name="Liu W.T."/>
        </authorList>
    </citation>
    <scope>NUCLEOTIDE SEQUENCE [LARGE SCALE GENOMIC DNA]</scope>
    <source>
        <strain evidence="2">U1lsi0528_Bin089</strain>
    </source>
</reference>
<keyword evidence="1" id="KW-1133">Transmembrane helix</keyword>
<evidence type="ECO:0000256" key="1">
    <source>
        <dbReference type="SAM" id="Phobius"/>
    </source>
</evidence>
<dbReference type="Proteomes" id="UP000075578">
    <property type="component" value="Unassembled WGS sequence"/>
</dbReference>
<evidence type="ECO:0000313" key="3">
    <source>
        <dbReference type="Proteomes" id="UP000075578"/>
    </source>
</evidence>
<name>A0A150J533_9EURY</name>
<evidence type="ECO:0000313" key="2">
    <source>
        <dbReference type="EMBL" id="KYC52302.1"/>
    </source>
</evidence>
<keyword evidence="1" id="KW-0472">Membrane</keyword>
<proteinExistence type="predicted"/>
<sequence length="314" mass="35667">MRKVHAIIFISFIILSIFSISGITAPNEKLKIYFTQTPTFYSGGSGEFTITFDNTSNSNLKAVYIYLKDEFFEFSKNKFFYGEIQPGQKINEKVSYTVKNIERGNYYLKANTQYSYQVFCSGLKCDYTSEGFLVEIPFKVEGAMSPIIDIKPRDLTVNQVPYTLPIFFVNKGSAVKSSYVILNQEGNLFSFDYTEEVGPIQSLTKKEIIITKIPESPGEYTVFINLEIKDTNDKTSFLKFPLKLKIEGPSQTKTALDINSTEVITNENNNSGVSIQNIPEVKTKSSLFYIQEVVLVITLFALVVTFFLMLLSRR</sequence>
<gene>
    <name evidence="2" type="ORF">AMQ74_00796</name>
</gene>
<keyword evidence="1" id="KW-0812">Transmembrane</keyword>
<evidence type="ECO:0008006" key="4">
    <source>
        <dbReference type="Google" id="ProtNLM"/>
    </source>
</evidence>
<accession>A0A150J533</accession>
<feature type="transmembrane region" description="Helical" evidence="1">
    <location>
        <begin position="288"/>
        <end position="311"/>
    </location>
</feature>